<evidence type="ECO:0000259" key="4">
    <source>
        <dbReference type="SMART" id="SM00199"/>
    </source>
</evidence>
<reference evidence="5" key="1">
    <citation type="submission" date="2019-10" db="EMBL/GenBank/DDBJ databases">
        <authorList>
            <person name="Soares A.E.R."/>
            <person name="Aleixo A."/>
            <person name="Schneider P."/>
            <person name="Miyaki C.Y."/>
            <person name="Schneider M.P."/>
            <person name="Mello C."/>
            <person name="Vasconcelos A.T.R."/>
        </authorList>
    </citation>
    <scope>NUCLEOTIDE SEQUENCE</scope>
    <source>
        <tissue evidence="5">Muscle</tissue>
    </source>
</reference>
<keyword evidence="2" id="KW-0202">Cytokine</keyword>
<dbReference type="Gene3D" id="2.40.50.40">
    <property type="match status" value="1"/>
</dbReference>
<proteinExistence type="inferred from homology"/>
<keyword evidence="6" id="KW-1185">Reference proteome</keyword>
<feature type="signal peptide" evidence="3">
    <location>
        <begin position="1"/>
        <end position="24"/>
    </location>
</feature>
<dbReference type="InterPro" id="IPR008105">
    <property type="entry name" value="Chemokine_XCL1/XCL2"/>
</dbReference>
<comment type="similarity">
    <text evidence="1">Belongs to the intercrine gamma family.</text>
</comment>
<feature type="domain" description="Chemokine interleukin-8-like" evidence="4">
    <location>
        <begin position="31"/>
        <end position="88"/>
    </location>
</feature>
<dbReference type="PANTHER" id="PTHR12015">
    <property type="entry name" value="SMALL INDUCIBLE CYTOKINE A"/>
    <property type="match status" value="1"/>
</dbReference>
<accession>A0ABQ9DXB4</accession>
<feature type="chain" id="PRO_5045436716" evidence="3">
    <location>
        <begin position="25"/>
        <end position="97"/>
    </location>
</feature>
<evidence type="ECO:0000313" key="6">
    <source>
        <dbReference type="Proteomes" id="UP001145742"/>
    </source>
</evidence>
<dbReference type="SUPFAM" id="SSF54117">
    <property type="entry name" value="Interleukin 8-like chemokines"/>
    <property type="match status" value="1"/>
</dbReference>
<gene>
    <name evidence="5" type="primary">Xcl1</name>
    <name evidence="5" type="ORF">WISP_10448</name>
</gene>
<keyword evidence="3" id="KW-0732">Signal</keyword>
<protein>
    <submittedName>
        <fullName evidence="5">Lymphotactin</fullName>
    </submittedName>
</protein>
<dbReference type="SMART" id="SM00199">
    <property type="entry name" value="SCY"/>
    <property type="match status" value="1"/>
</dbReference>
<dbReference type="InterPro" id="IPR001811">
    <property type="entry name" value="Chemokine_IL8-like_dom"/>
</dbReference>
<evidence type="ECO:0000313" key="5">
    <source>
        <dbReference type="EMBL" id="KAJ7427000.1"/>
    </source>
</evidence>
<sequence length="97" mass="10878">MKLHAAALLAILCLGIFTVHIVKGSGASESMRKGSCVNLFTRQLSIRNLVSYEKQHIPVTAIVFITKRGIRICVSEDQNWVQAAMKNIEEKRTTKHK</sequence>
<dbReference type="PRINTS" id="PR01731">
    <property type="entry name" value="LYMPHOTACTIN"/>
</dbReference>
<dbReference type="EMBL" id="WHWB01032096">
    <property type="protein sequence ID" value="KAJ7427000.1"/>
    <property type="molecule type" value="Genomic_DNA"/>
</dbReference>
<evidence type="ECO:0000256" key="3">
    <source>
        <dbReference type="SAM" id="SignalP"/>
    </source>
</evidence>
<dbReference type="InterPro" id="IPR036048">
    <property type="entry name" value="Interleukin_8-like_sf"/>
</dbReference>
<comment type="caution">
    <text evidence="5">The sequence shown here is derived from an EMBL/GenBank/DDBJ whole genome shotgun (WGS) entry which is preliminary data.</text>
</comment>
<name>A0ABQ9DXB4_9PASS</name>
<dbReference type="Pfam" id="PF00048">
    <property type="entry name" value="IL8"/>
    <property type="match status" value="1"/>
</dbReference>
<organism evidence="5 6">
    <name type="scientific">Willisornis vidua</name>
    <name type="common">Xingu scale-backed antbird</name>
    <dbReference type="NCBI Taxonomy" id="1566151"/>
    <lineage>
        <taxon>Eukaryota</taxon>
        <taxon>Metazoa</taxon>
        <taxon>Chordata</taxon>
        <taxon>Craniata</taxon>
        <taxon>Vertebrata</taxon>
        <taxon>Euteleostomi</taxon>
        <taxon>Archelosauria</taxon>
        <taxon>Archosauria</taxon>
        <taxon>Dinosauria</taxon>
        <taxon>Saurischia</taxon>
        <taxon>Theropoda</taxon>
        <taxon>Coelurosauria</taxon>
        <taxon>Aves</taxon>
        <taxon>Neognathae</taxon>
        <taxon>Neoaves</taxon>
        <taxon>Telluraves</taxon>
        <taxon>Australaves</taxon>
        <taxon>Passeriformes</taxon>
        <taxon>Thamnophilidae</taxon>
        <taxon>Willisornis</taxon>
    </lineage>
</organism>
<evidence type="ECO:0000256" key="1">
    <source>
        <dbReference type="ARBA" id="ARBA00006894"/>
    </source>
</evidence>
<evidence type="ECO:0000256" key="2">
    <source>
        <dbReference type="ARBA" id="ARBA00022514"/>
    </source>
</evidence>
<dbReference type="Proteomes" id="UP001145742">
    <property type="component" value="Unassembled WGS sequence"/>
</dbReference>
<dbReference type="InterPro" id="IPR039809">
    <property type="entry name" value="Chemokine_b/g/d"/>
</dbReference>